<dbReference type="InterPro" id="IPR050109">
    <property type="entry name" value="HTH-type_TetR-like_transc_reg"/>
</dbReference>
<dbReference type="GO" id="GO:0003700">
    <property type="term" value="F:DNA-binding transcription factor activity"/>
    <property type="evidence" value="ECO:0007669"/>
    <property type="project" value="TreeGrafter"/>
</dbReference>
<dbReference type="GO" id="GO:0046677">
    <property type="term" value="P:response to antibiotic"/>
    <property type="evidence" value="ECO:0007669"/>
    <property type="project" value="InterPro"/>
</dbReference>
<dbReference type="InterPro" id="IPR009057">
    <property type="entry name" value="Homeodomain-like_sf"/>
</dbReference>
<feature type="domain" description="HTH tetR-type" evidence="6">
    <location>
        <begin position="8"/>
        <end position="68"/>
    </location>
</feature>
<dbReference type="Pfam" id="PF02909">
    <property type="entry name" value="TetR_C_1"/>
    <property type="match status" value="1"/>
</dbReference>
<reference evidence="7 8" key="1">
    <citation type="journal article" date="2019" name="Emerg. Microbes Infect.">
        <title>Comprehensive subspecies identification of 175 nontuberculous mycobacteria species based on 7547 genomic profiles.</title>
        <authorList>
            <person name="Matsumoto Y."/>
            <person name="Kinjo T."/>
            <person name="Motooka D."/>
            <person name="Nabeya D."/>
            <person name="Jung N."/>
            <person name="Uechi K."/>
            <person name="Horii T."/>
            <person name="Iida T."/>
            <person name="Fujita J."/>
            <person name="Nakamura S."/>
        </authorList>
    </citation>
    <scope>NUCLEOTIDE SEQUENCE [LARGE SCALE GENOMIC DNA]</scope>
    <source>
        <strain evidence="7 8">JCM 30275</strain>
    </source>
</reference>
<dbReference type="GO" id="GO:0000976">
    <property type="term" value="F:transcription cis-regulatory region binding"/>
    <property type="evidence" value="ECO:0007669"/>
    <property type="project" value="TreeGrafter"/>
</dbReference>
<dbReference type="SUPFAM" id="SSF46689">
    <property type="entry name" value="Homeodomain-like"/>
    <property type="match status" value="1"/>
</dbReference>
<dbReference type="PANTHER" id="PTHR30055:SF151">
    <property type="entry name" value="TRANSCRIPTIONAL REGULATORY PROTEIN"/>
    <property type="match status" value="1"/>
</dbReference>
<organism evidence="7 8">
    <name type="scientific">Mycolicibacterium anyangense</name>
    <dbReference type="NCBI Taxonomy" id="1431246"/>
    <lineage>
        <taxon>Bacteria</taxon>
        <taxon>Bacillati</taxon>
        <taxon>Actinomycetota</taxon>
        <taxon>Actinomycetes</taxon>
        <taxon>Mycobacteriales</taxon>
        <taxon>Mycobacteriaceae</taxon>
        <taxon>Mycolicibacterium</taxon>
    </lineage>
</organism>
<evidence type="ECO:0000313" key="8">
    <source>
        <dbReference type="Proteomes" id="UP000467249"/>
    </source>
</evidence>
<name>A0A6N4WEU1_9MYCO</name>
<evidence type="ECO:0000256" key="4">
    <source>
        <dbReference type="ARBA" id="ARBA00023163"/>
    </source>
</evidence>
<dbReference type="PROSITE" id="PS01081">
    <property type="entry name" value="HTH_TETR_1"/>
    <property type="match status" value="1"/>
</dbReference>
<dbReference type="AlphaFoldDB" id="A0A6N4WEU1"/>
<gene>
    <name evidence="7" type="ORF">MANY_39510</name>
</gene>
<dbReference type="InterPro" id="IPR004111">
    <property type="entry name" value="Repressor_TetR_C"/>
</dbReference>
<evidence type="ECO:0000256" key="5">
    <source>
        <dbReference type="PROSITE-ProRule" id="PRU00335"/>
    </source>
</evidence>
<keyword evidence="4" id="KW-0804">Transcription</keyword>
<dbReference type="PRINTS" id="PR00455">
    <property type="entry name" value="HTHTETR"/>
</dbReference>
<dbReference type="SUPFAM" id="SSF48498">
    <property type="entry name" value="Tetracyclin repressor-like, C-terminal domain"/>
    <property type="match status" value="1"/>
</dbReference>
<proteinExistence type="predicted"/>
<keyword evidence="8" id="KW-1185">Reference proteome</keyword>
<accession>A0A6N4WEU1</accession>
<keyword evidence="1" id="KW-0678">Repressor</keyword>
<dbReference type="PANTHER" id="PTHR30055">
    <property type="entry name" value="HTH-TYPE TRANSCRIPTIONAL REGULATOR RUTR"/>
    <property type="match status" value="1"/>
</dbReference>
<dbReference type="InterPro" id="IPR036271">
    <property type="entry name" value="Tet_transcr_reg_TetR-rel_C_sf"/>
</dbReference>
<dbReference type="PROSITE" id="PS50977">
    <property type="entry name" value="HTH_TETR_2"/>
    <property type="match status" value="1"/>
</dbReference>
<dbReference type="EMBL" id="AP022620">
    <property type="protein sequence ID" value="BBZ78614.1"/>
    <property type="molecule type" value="Genomic_DNA"/>
</dbReference>
<evidence type="ECO:0000313" key="7">
    <source>
        <dbReference type="EMBL" id="BBZ78614.1"/>
    </source>
</evidence>
<dbReference type="PRINTS" id="PR00400">
    <property type="entry name" value="TETREPRESSOR"/>
</dbReference>
<keyword evidence="3 5" id="KW-0238">DNA-binding</keyword>
<dbReference type="Pfam" id="PF00440">
    <property type="entry name" value="TetR_N"/>
    <property type="match status" value="1"/>
</dbReference>
<evidence type="ECO:0000256" key="1">
    <source>
        <dbReference type="ARBA" id="ARBA00022491"/>
    </source>
</evidence>
<evidence type="ECO:0000256" key="2">
    <source>
        <dbReference type="ARBA" id="ARBA00023015"/>
    </source>
</evidence>
<dbReference type="InterPro" id="IPR001647">
    <property type="entry name" value="HTH_TetR"/>
</dbReference>
<keyword evidence="2" id="KW-0805">Transcription regulation</keyword>
<protein>
    <recommendedName>
        <fullName evidence="6">HTH tetR-type domain-containing protein</fullName>
    </recommendedName>
</protein>
<evidence type="ECO:0000256" key="3">
    <source>
        <dbReference type="ARBA" id="ARBA00023125"/>
    </source>
</evidence>
<feature type="DNA-binding region" description="H-T-H motif" evidence="5">
    <location>
        <begin position="31"/>
        <end position="50"/>
    </location>
</feature>
<dbReference type="InterPro" id="IPR003012">
    <property type="entry name" value="Tet_transcr_reg_TetR"/>
</dbReference>
<dbReference type="Gene3D" id="1.10.357.10">
    <property type="entry name" value="Tetracycline Repressor, domain 2"/>
    <property type="match status" value="1"/>
</dbReference>
<dbReference type="GO" id="GO:0045892">
    <property type="term" value="P:negative regulation of DNA-templated transcription"/>
    <property type="evidence" value="ECO:0007669"/>
    <property type="project" value="InterPro"/>
</dbReference>
<dbReference type="Proteomes" id="UP000467249">
    <property type="component" value="Chromosome"/>
</dbReference>
<dbReference type="RefSeq" id="WP_163805735.1">
    <property type="nucleotide sequence ID" value="NZ_AP022620.1"/>
</dbReference>
<evidence type="ECO:0000259" key="6">
    <source>
        <dbReference type="PROSITE" id="PS50977"/>
    </source>
</evidence>
<dbReference type="KEGG" id="many:MANY_39510"/>
<sequence length="223" mass="23900">MARPKEALISRRRSLETALKIIDEEGLGALSIRRLADELGVNGASLYHHFENKDAIVTGAAQLALAEVRAPDVGAGSWREWLPNNAKRLRAALLAHPELIQVIVAKRSIDVGPRELETSAAHLIGEGVPSAAVMPLIESLELIAIGSALHETKGAPSLDDQAALQSSEDYPVLAKALRDRGLTSEEMFDVVTASIVRGVEEAIKERQARWLPAGVVTDGPNST</sequence>
<dbReference type="InterPro" id="IPR023772">
    <property type="entry name" value="DNA-bd_HTH_TetR-type_CS"/>
</dbReference>